<dbReference type="RefSeq" id="WP_086381126.1">
    <property type="nucleotide sequence ID" value="NZ_NBTY01000055.1"/>
</dbReference>
<dbReference type="InterPro" id="IPR029787">
    <property type="entry name" value="Nucleotide_cyclase"/>
</dbReference>
<dbReference type="SUPFAM" id="SSF55073">
    <property type="entry name" value="Nucleotide cyclase"/>
    <property type="match status" value="1"/>
</dbReference>
<organism evidence="4 5">
    <name type="scientific">Caballeronia sordidicola</name>
    <name type="common">Burkholderia sordidicola</name>
    <dbReference type="NCBI Taxonomy" id="196367"/>
    <lineage>
        <taxon>Bacteria</taxon>
        <taxon>Pseudomonadati</taxon>
        <taxon>Pseudomonadota</taxon>
        <taxon>Betaproteobacteria</taxon>
        <taxon>Burkholderiales</taxon>
        <taxon>Burkholderiaceae</taxon>
        <taxon>Caballeronia</taxon>
    </lineage>
</organism>
<dbReference type="InterPro" id="IPR035965">
    <property type="entry name" value="PAS-like_dom_sf"/>
</dbReference>
<dbReference type="NCBIfam" id="TIGR00229">
    <property type="entry name" value="sensory_box"/>
    <property type="match status" value="2"/>
</dbReference>
<dbReference type="SMART" id="SM00065">
    <property type="entry name" value="GAF"/>
    <property type="match status" value="1"/>
</dbReference>
<dbReference type="GO" id="GO:0006355">
    <property type="term" value="P:regulation of DNA-templated transcription"/>
    <property type="evidence" value="ECO:0007669"/>
    <property type="project" value="InterPro"/>
</dbReference>
<dbReference type="FunFam" id="3.30.70.270:FF:000001">
    <property type="entry name" value="Diguanylate cyclase domain protein"/>
    <property type="match status" value="1"/>
</dbReference>
<accession>A0A242MZ39</accession>
<feature type="domain" description="GGDEF" evidence="3">
    <location>
        <begin position="480"/>
        <end position="614"/>
    </location>
</feature>
<name>A0A242MZ39_CABSO</name>
<evidence type="ECO:0000313" key="4">
    <source>
        <dbReference type="EMBL" id="OTP76665.1"/>
    </source>
</evidence>
<dbReference type="InterPro" id="IPR052155">
    <property type="entry name" value="Biofilm_reg_signaling"/>
</dbReference>
<feature type="domain" description="PAC" evidence="2">
    <location>
        <begin position="255"/>
        <end position="307"/>
    </location>
</feature>
<dbReference type="CDD" id="cd01949">
    <property type="entry name" value="GGDEF"/>
    <property type="match status" value="1"/>
</dbReference>
<dbReference type="InterPro" id="IPR013767">
    <property type="entry name" value="PAS_fold"/>
</dbReference>
<dbReference type="EMBL" id="NBTY01000055">
    <property type="protein sequence ID" value="OTP76665.1"/>
    <property type="molecule type" value="Genomic_DNA"/>
</dbReference>
<reference evidence="4 5" key="1">
    <citation type="submission" date="2017-03" db="EMBL/GenBank/DDBJ databases">
        <title>Genome analysis of strain PAMC 26510.</title>
        <authorList>
            <person name="Oh H.-M."/>
            <person name="Yang J.-A."/>
        </authorList>
    </citation>
    <scope>NUCLEOTIDE SEQUENCE [LARGE SCALE GENOMIC DNA]</scope>
    <source>
        <strain evidence="4 5">PAMC 26510</strain>
    </source>
</reference>
<dbReference type="Proteomes" id="UP000194546">
    <property type="component" value="Unassembled WGS sequence"/>
</dbReference>
<dbReference type="InterPro" id="IPR001610">
    <property type="entry name" value="PAC"/>
</dbReference>
<dbReference type="PROSITE" id="PS50113">
    <property type="entry name" value="PAC"/>
    <property type="match status" value="1"/>
</dbReference>
<dbReference type="Pfam" id="PF00989">
    <property type="entry name" value="PAS"/>
    <property type="match status" value="1"/>
</dbReference>
<dbReference type="Pfam" id="PF00990">
    <property type="entry name" value="GGDEF"/>
    <property type="match status" value="1"/>
</dbReference>
<protein>
    <submittedName>
        <fullName evidence="4">Diguanylate cyclase/phosphodiesterase (GGDEF &amp; EAL protein) with PAS/PAC sensor(S)</fullName>
    </submittedName>
</protein>
<proteinExistence type="predicted"/>
<dbReference type="SMART" id="SM00091">
    <property type="entry name" value="PAS"/>
    <property type="match status" value="2"/>
</dbReference>
<dbReference type="PROSITE" id="PS50887">
    <property type="entry name" value="GGDEF"/>
    <property type="match status" value="1"/>
</dbReference>
<dbReference type="InterPro" id="IPR000014">
    <property type="entry name" value="PAS"/>
</dbReference>
<dbReference type="Pfam" id="PF01590">
    <property type="entry name" value="GAF"/>
    <property type="match status" value="1"/>
</dbReference>
<dbReference type="InterPro" id="IPR003018">
    <property type="entry name" value="GAF"/>
</dbReference>
<evidence type="ECO:0000313" key="5">
    <source>
        <dbReference type="Proteomes" id="UP000194546"/>
    </source>
</evidence>
<feature type="domain" description="PAS" evidence="1">
    <location>
        <begin position="181"/>
        <end position="225"/>
    </location>
</feature>
<feature type="domain" description="PAS" evidence="1">
    <location>
        <begin position="326"/>
        <end position="396"/>
    </location>
</feature>
<dbReference type="NCBIfam" id="TIGR00254">
    <property type="entry name" value="GGDEF"/>
    <property type="match status" value="1"/>
</dbReference>
<dbReference type="InterPro" id="IPR000160">
    <property type="entry name" value="GGDEF_dom"/>
</dbReference>
<dbReference type="InterPro" id="IPR029016">
    <property type="entry name" value="GAF-like_dom_sf"/>
</dbReference>
<dbReference type="SMART" id="SM00267">
    <property type="entry name" value="GGDEF"/>
    <property type="match status" value="1"/>
</dbReference>
<dbReference type="CDD" id="cd00130">
    <property type="entry name" value="PAS"/>
    <property type="match status" value="1"/>
</dbReference>
<dbReference type="InterPro" id="IPR000700">
    <property type="entry name" value="PAS-assoc_C"/>
</dbReference>
<dbReference type="Pfam" id="PF08448">
    <property type="entry name" value="PAS_4"/>
    <property type="match status" value="1"/>
</dbReference>
<dbReference type="PANTHER" id="PTHR44757:SF2">
    <property type="entry name" value="BIOFILM ARCHITECTURE MAINTENANCE PROTEIN MBAA"/>
    <property type="match status" value="1"/>
</dbReference>
<dbReference type="InterPro" id="IPR013656">
    <property type="entry name" value="PAS_4"/>
</dbReference>
<dbReference type="AlphaFoldDB" id="A0A242MZ39"/>
<dbReference type="SUPFAM" id="SSF55785">
    <property type="entry name" value="PYP-like sensor domain (PAS domain)"/>
    <property type="match status" value="2"/>
</dbReference>
<evidence type="ECO:0000259" key="3">
    <source>
        <dbReference type="PROSITE" id="PS50887"/>
    </source>
</evidence>
<dbReference type="InterPro" id="IPR043128">
    <property type="entry name" value="Rev_trsase/Diguanyl_cyclase"/>
</dbReference>
<dbReference type="PANTHER" id="PTHR44757">
    <property type="entry name" value="DIGUANYLATE CYCLASE DGCP"/>
    <property type="match status" value="1"/>
</dbReference>
<evidence type="ECO:0000259" key="2">
    <source>
        <dbReference type="PROSITE" id="PS50113"/>
    </source>
</evidence>
<dbReference type="SMART" id="SM00086">
    <property type="entry name" value="PAC"/>
    <property type="match status" value="1"/>
</dbReference>
<sequence>MSKAPVPANEAARLRLLQGLDVLDTPADEAFDRITRIAAEMLQVPIALISLVDEYRQWFKSRVGLDVCETSRDLAFCAHALDIDKILLVEDALEDARFADNPLVTGAPFIRFYAGIPLRSAEGLVLGTLCVIDTKPRTLSGSAISALHDLARTVERELLHKETARVGRAVQEFDRRNLALSASRFETIFRQTPTGKAIVDLSGRFIDVNSKLCEITGYSAEQLLSLTFPEITVEADLAMDLQLVADLLFGRRKTYSLEKRYRRRDGTIVWVDLSVALVRDETGQPLHFISVIQDISARKDSEKFLRDYQHELEQRVTERTAELTQSRETLQTITNNLPILIGHVDANLRYQFNNDVYRDVFGVEPGSLRGKSLEETLGSSLFEELRPYFERALAGERVTYDNVRYWPQHERIWSATYIPDIRGDKVAGFYIMSQDITDRKLAENVLLAKAMLDPLTGLPNRRALHEELARAVEHGKREAVPFALFFLDLDGFKTVNDTYGHDAGDALLIEVGKRLKKVVRQNDVVSRLAGDEFIILSQGIATANACSRVAQDICRTLTRPFVLPGVTVDISTSVGITMCTDARQASADELISSADGAMYEAKRKGRNGFRFARDPHIRIEQMGEDPVQLPAKIAQAV</sequence>
<dbReference type="Gene3D" id="3.30.450.40">
    <property type="match status" value="1"/>
</dbReference>
<dbReference type="Gene3D" id="3.30.70.270">
    <property type="match status" value="1"/>
</dbReference>
<dbReference type="Gene3D" id="3.30.450.20">
    <property type="entry name" value="PAS domain"/>
    <property type="match status" value="2"/>
</dbReference>
<dbReference type="GO" id="GO:0003824">
    <property type="term" value="F:catalytic activity"/>
    <property type="evidence" value="ECO:0007669"/>
    <property type="project" value="UniProtKB-ARBA"/>
</dbReference>
<evidence type="ECO:0000259" key="1">
    <source>
        <dbReference type="PROSITE" id="PS50112"/>
    </source>
</evidence>
<dbReference type="PROSITE" id="PS50112">
    <property type="entry name" value="PAS"/>
    <property type="match status" value="2"/>
</dbReference>
<dbReference type="SUPFAM" id="SSF55781">
    <property type="entry name" value="GAF domain-like"/>
    <property type="match status" value="1"/>
</dbReference>
<gene>
    <name evidence="4" type="ORF">PAMC26510_09700</name>
</gene>
<comment type="caution">
    <text evidence="4">The sequence shown here is derived from an EMBL/GenBank/DDBJ whole genome shotgun (WGS) entry which is preliminary data.</text>
</comment>